<reference evidence="2 3" key="1">
    <citation type="submission" date="2016-10" db="EMBL/GenBank/DDBJ databases">
        <authorList>
            <person name="de Groot N.N."/>
        </authorList>
    </citation>
    <scope>NUCLEOTIDE SEQUENCE [LARGE SCALE GENOMIC DNA]</scope>
    <source>
        <strain evidence="2 3">DSM 15893</strain>
    </source>
</reference>
<evidence type="ECO:0000313" key="2">
    <source>
        <dbReference type="EMBL" id="SFP00447.1"/>
    </source>
</evidence>
<feature type="chain" id="PRO_5010364658" description="Tetratricopeptide repeat-containing protein" evidence="1">
    <location>
        <begin position="18"/>
        <end position="482"/>
    </location>
</feature>
<evidence type="ECO:0008006" key="4">
    <source>
        <dbReference type="Google" id="ProtNLM"/>
    </source>
</evidence>
<dbReference type="InterPro" id="IPR011990">
    <property type="entry name" value="TPR-like_helical_dom_sf"/>
</dbReference>
<dbReference type="AlphaFoldDB" id="A0A1I5LTH6"/>
<name>A0A1I5LTH6_9GAMM</name>
<dbReference type="EMBL" id="FOWR01000006">
    <property type="protein sequence ID" value="SFP00447.1"/>
    <property type="molecule type" value="Genomic_DNA"/>
</dbReference>
<dbReference type="OrthoDB" id="5870895at2"/>
<proteinExistence type="predicted"/>
<dbReference type="RefSeq" id="WP_074925617.1">
    <property type="nucleotide sequence ID" value="NZ_FOWR01000006.1"/>
</dbReference>
<gene>
    <name evidence="2" type="ORF">SAMN03084138_01062</name>
</gene>
<accession>A0A1I5LTH6</accession>
<dbReference type="Gene3D" id="1.25.40.10">
    <property type="entry name" value="Tetratricopeptide repeat domain"/>
    <property type="match status" value="1"/>
</dbReference>
<dbReference type="GeneID" id="35872304"/>
<feature type="signal peptide" evidence="1">
    <location>
        <begin position="1"/>
        <end position="17"/>
    </location>
</feature>
<evidence type="ECO:0000313" key="3">
    <source>
        <dbReference type="Proteomes" id="UP000182692"/>
    </source>
</evidence>
<dbReference type="SUPFAM" id="SSF48452">
    <property type="entry name" value="TPR-like"/>
    <property type="match status" value="1"/>
</dbReference>
<organism evidence="2 3">
    <name type="scientific">Enterovibrio norvegicus DSM 15893</name>
    <dbReference type="NCBI Taxonomy" id="1121869"/>
    <lineage>
        <taxon>Bacteria</taxon>
        <taxon>Pseudomonadati</taxon>
        <taxon>Pseudomonadota</taxon>
        <taxon>Gammaproteobacteria</taxon>
        <taxon>Vibrionales</taxon>
        <taxon>Vibrionaceae</taxon>
        <taxon>Enterovibrio</taxon>
    </lineage>
</organism>
<sequence>MKILLMVSTIFSVSAMAKDHHEVMVFDERVSVEVSTQNSTAIDEEQYWTMLEDKGWKTAQEATSDLEVSEALRDEISYRASLDSLSSMINAGKHTQASSLVEENPDWMHCDRIQWMWLDLKNESKTGYGTNVKAKYQKILDNCGAHELSTTQKLLGWTAPSAAQDILSRYEQSTAYDPQVVAQIKQDMALGKLSKASLSEGELAHVGELVIAKKNAKAAEAIGWKYLNMGDAFAANDWFERAISWAGPSAKRIEGRLLTLQEMGEREELLMQQAQWSDSYPSIAELDFGSDDGNVVNCEGEIKACLESLNAIESLSASEYALKGWTLYDLNRPVSAATEFENALDLMAPNDPDWDLTQYGYVLALDKMGFSDKATVLSAQINDIDTRAELDKQIAMKRVFKAFDTKAYETTLAQIEEYEAVYGKDVQLIEIKAWSLFNSNRKREALKEYRKLADAFPHNEDYQESFQAIKCGVSSKSMKCRS</sequence>
<dbReference type="Proteomes" id="UP000182692">
    <property type="component" value="Unassembled WGS sequence"/>
</dbReference>
<evidence type="ECO:0000256" key="1">
    <source>
        <dbReference type="SAM" id="SignalP"/>
    </source>
</evidence>
<dbReference type="STRING" id="1121869.SAMN03084138_01062"/>
<protein>
    <recommendedName>
        <fullName evidence="4">Tetratricopeptide repeat-containing protein</fullName>
    </recommendedName>
</protein>
<keyword evidence="1" id="KW-0732">Signal</keyword>